<name>G0QT06_ICHMU</name>
<reference evidence="8 9" key="1">
    <citation type="submission" date="2011-07" db="EMBL/GenBank/DDBJ databases">
        <authorList>
            <person name="Coyne R."/>
            <person name="Brami D."/>
            <person name="Johnson J."/>
            <person name="Hostetler J."/>
            <person name="Hannick L."/>
            <person name="Clark T."/>
            <person name="Cassidy-Hanley D."/>
            <person name="Inman J."/>
        </authorList>
    </citation>
    <scope>NUCLEOTIDE SEQUENCE [LARGE SCALE GENOMIC DNA]</scope>
    <source>
        <strain evidence="8 9">G5</strain>
    </source>
</reference>
<dbReference type="Proteomes" id="UP000008983">
    <property type="component" value="Unassembled WGS sequence"/>
</dbReference>
<dbReference type="PANTHER" id="PTHR12266:SF0">
    <property type="entry name" value="MITOCHONDRIAL SODIUM_CALCIUM EXCHANGER PROTEIN"/>
    <property type="match status" value="1"/>
</dbReference>
<evidence type="ECO:0000256" key="4">
    <source>
        <dbReference type="ARBA" id="ARBA00022989"/>
    </source>
</evidence>
<dbReference type="AlphaFoldDB" id="G0QT06"/>
<dbReference type="RefSeq" id="XP_004035129.1">
    <property type="nucleotide sequence ID" value="XM_004035081.1"/>
</dbReference>
<feature type="transmembrane region" description="Helical" evidence="6">
    <location>
        <begin position="12"/>
        <end position="34"/>
    </location>
</feature>
<keyword evidence="2" id="KW-0813">Transport</keyword>
<accession>G0QT06</accession>
<sequence>MSIAPSNVFYFAFYGFVNSIIVISIAAQLLVDFLGLIQLLTNINKAYLGMTFLAFGNSAGDFFTNPQLAKMGYGIMALSGCFAGQVFNSLVGFGLVLVFQTQKYVLNQNISKFLNIYYGVFFSIVTFSAFGSMYL</sequence>
<dbReference type="GO" id="GO:0016020">
    <property type="term" value="C:membrane"/>
    <property type="evidence" value="ECO:0007669"/>
    <property type="project" value="UniProtKB-SubCell"/>
</dbReference>
<dbReference type="Pfam" id="PF01699">
    <property type="entry name" value="Na_Ca_ex"/>
    <property type="match status" value="1"/>
</dbReference>
<dbReference type="GeneID" id="14907789"/>
<proteinExistence type="predicted"/>
<gene>
    <name evidence="8" type="ORF">IMG5_105260</name>
</gene>
<evidence type="ECO:0000256" key="5">
    <source>
        <dbReference type="ARBA" id="ARBA00023136"/>
    </source>
</evidence>
<evidence type="ECO:0000256" key="6">
    <source>
        <dbReference type="SAM" id="Phobius"/>
    </source>
</evidence>
<feature type="transmembrane region" description="Helical" evidence="6">
    <location>
        <begin position="113"/>
        <end position="134"/>
    </location>
</feature>
<dbReference type="InParanoid" id="G0QT06"/>
<dbReference type="Gene3D" id="1.20.1420.30">
    <property type="entry name" value="NCX, central ion-binding region"/>
    <property type="match status" value="1"/>
</dbReference>
<evidence type="ECO:0000256" key="3">
    <source>
        <dbReference type="ARBA" id="ARBA00022692"/>
    </source>
</evidence>
<keyword evidence="5 6" id="KW-0472">Membrane</keyword>
<evidence type="ECO:0000256" key="1">
    <source>
        <dbReference type="ARBA" id="ARBA00004141"/>
    </source>
</evidence>
<dbReference type="PANTHER" id="PTHR12266">
    <property type="entry name" value="NA+/CA2+ K+ INDEPENDENT EXCHANGER"/>
    <property type="match status" value="1"/>
</dbReference>
<dbReference type="OMA" id="FQSTRIH"/>
<dbReference type="eggNOG" id="KOG2399">
    <property type="taxonomic scope" value="Eukaryota"/>
</dbReference>
<protein>
    <submittedName>
        <fullName evidence="8">Sodium calcium exchanger protein, putative</fullName>
    </submittedName>
</protein>
<keyword evidence="9" id="KW-1185">Reference proteome</keyword>
<evidence type="ECO:0000313" key="8">
    <source>
        <dbReference type="EMBL" id="EGR31643.1"/>
    </source>
</evidence>
<feature type="domain" description="Sodium/calcium exchanger membrane region" evidence="7">
    <location>
        <begin position="12"/>
        <end position="127"/>
    </location>
</feature>
<dbReference type="InterPro" id="IPR051359">
    <property type="entry name" value="CaCA_antiporter"/>
</dbReference>
<dbReference type="EMBL" id="GL983837">
    <property type="protein sequence ID" value="EGR31643.1"/>
    <property type="molecule type" value="Genomic_DNA"/>
</dbReference>
<feature type="transmembrane region" description="Helical" evidence="6">
    <location>
        <begin position="75"/>
        <end position="101"/>
    </location>
</feature>
<organism evidence="8 9">
    <name type="scientific">Ichthyophthirius multifiliis</name>
    <name type="common">White spot disease agent</name>
    <name type="synonym">Ich</name>
    <dbReference type="NCBI Taxonomy" id="5932"/>
    <lineage>
        <taxon>Eukaryota</taxon>
        <taxon>Sar</taxon>
        <taxon>Alveolata</taxon>
        <taxon>Ciliophora</taxon>
        <taxon>Intramacronucleata</taxon>
        <taxon>Oligohymenophorea</taxon>
        <taxon>Hymenostomatida</taxon>
        <taxon>Ophryoglenina</taxon>
        <taxon>Ichthyophthirius</taxon>
    </lineage>
</organism>
<dbReference type="GO" id="GO:0008324">
    <property type="term" value="F:monoatomic cation transmembrane transporter activity"/>
    <property type="evidence" value="ECO:0007669"/>
    <property type="project" value="TreeGrafter"/>
</dbReference>
<evidence type="ECO:0000313" key="9">
    <source>
        <dbReference type="Proteomes" id="UP000008983"/>
    </source>
</evidence>
<dbReference type="OrthoDB" id="417205at2759"/>
<dbReference type="InterPro" id="IPR044880">
    <property type="entry name" value="NCX_ion-bd_dom_sf"/>
</dbReference>
<keyword evidence="3 6" id="KW-0812">Transmembrane</keyword>
<comment type="subcellular location">
    <subcellularLocation>
        <location evidence="1">Membrane</location>
        <topology evidence="1">Multi-pass membrane protein</topology>
    </subcellularLocation>
</comment>
<dbReference type="InterPro" id="IPR004837">
    <property type="entry name" value="NaCa_Exmemb"/>
</dbReference>
<evidence type="ECO:0000256" key="2">
    <source>
        <dbReference type="ARBA" id="ARBA00022448"/>
    </source>
</evidence>
<keyword evidence="4 6" id="KW-1133">Transmembrane helix</keyword>
<evidence type="ECO:0000259" key="7">
    <source>
        <dbReference type="Pfam" id="PF01699"/>
    </source>
</evidence>